<evidence type="ECO:0000259" key="6">
    <source>
        <dbReference type="PROSITE" id="PS51464"/>
    </source>
</evidence>
<evidence type="ECO:0000256" key="3">
    <source>
        <dbReference type="ARBA" id="ARBA00023163"/>
    </source>
</evidence>
<evidence type="ECO:0000313" key="7">
    <source>
        <dbReference type="EMBL" id="MDV6286332.1"/>
    </source>
</evidence>
<dbReference type="InterPro" id="IPR047640">
    <property type="entry name" value="RpiR-like"/>
</dbReference>
<dbReference type="InterPro" id="IPR009057">
    <property type="entry name" value="Homeodomain-like_sf"/>
</dbReference>
<organism evidence="7 8">
    <name type="scientific">Rhodococcus jostii</name>
    <dbReference type="NCBI Taxonomy" id="132919"/>
    <lineage>
        <taxon>Bacteria</taxon>
        <taxon>Bacillati</taxon>
        <taxon>Actinomycetota</taxon>
        <taxon>Actinomycetes</taxon>
        <taxon>Mycobacteriales</taxon>
        <taxon>Nocardiaceae</taxon>
        <taxon>Rhodococcus</taxon>
    </lineage>
</organism>
<protein>
    <submittedName>
        <fullName evidence="7">MurR/RpiR family transcriptional regulator</fullName>
    </submittedName>
</protein>
<evidence type="ECO:0000256" key="2">
    <source>
        <dbReference type="ARBA" id="ARBA00023125"/>
    </source>
</evidence>
<gene>
    <name evidence="7" type="ORF">R3Q59_38270</name>
</gene>
<dbReference type="PANTHER" id="PTHR30514">
    <property type="entry name" value="GLUCOKINASE"/>
    <property type="match status" value="1"/>
</dbReference>
<accession>A0ABU4CRX4</accession>
<dbReference type="CDD" id="cd05013">
    <property type="entry name" value="SIS_RpiR"/>
    <property type="match status" value="1"/>
</dbReference>
<name>A0ABU4CRX4_RHOJO</name>
<dbReference type="SUPFAM" id="SSF46689">
    <property type="entry name" value="Homeodomain-like"/>
    <property type="match status" value="1"/>
</dbReference>
<dbReference type="PROSITE" id="PS51464">
    <property type="entry name" value="SIS"/>
    <property type="match status" value="1"/>
</dbReference>
<dbReference type="InterPro" id="IPR046348">
    <property type="entry name" value="SIS_dom_sf"/>
</dbReference>
<sequence>MVATLTILTPPESTGVGTNRTAADMSHSFADPWRSSATLARLRAGLATLGPGEQRVARAVLAEPAAVVELSTAELAAASGTSPATVVRACQRLGFRGFQHLRLELARVTTDSEHQAATPVDAAFGAATEALTATHATIDAAGFAVVVDLIVRARRILMVGNGFSSPPIQDAALRFTTAGRSVEAPLDILGQQFSARLLNAEDVCLAVSYSGANTHTLRACAAARERNASVIAITSYSNTPLTRISEHVLWAGAGLHENEADSFSARISQFTILYALQRAVLGHPERGAVDTGARDVVADALSDSLPDEPHRTSGCDTRNPSDC</sequence>
<dbReference type="InterPro" id="IPR001347">
    <property type="entry name" value="SIS_dom"/>
</dbReference>
<dbReference type="InterPro" id="IPR035472">
    <property type="entry name" value="RpiR-like_SIS"/>
</dbReference>
<dbReference type="InterPro" id="IPR036388">
    <property type="entry name" value="WH-like_DNA-bd_sf"/>
</dbReference>
<keyword evidence="1" id="KW-0805">Transcription regulation</keyword>
<comment type="caution">
    <text evidence="7">The sequence shown here is derived from an EMBL/GenBank/DDBJ whole genome shotgun (WGS) entry which is preliminary data.</text>
</comment>
<keyword evidence="2" id="KW-0238">DNA-binding</keyword>
<keyword evidence="3" id="KW-0804">Transcription</keyword>
<dbReference type="Proteomes" id="UP001185737">
    <property type="component" value="Unassembled WGS sequence"/>
</dbReference>
<dbReference type="Gene3D" id="3.40.50.10490">
    <property type="entry name" value="Glucose-6-phosphate isomerase like protein, domain 1"/>
    <property type="match status" value="1"/>
</dbReference>
<evidence type="ECO:0000313" key="8">
    <source>
        <dbReference type="Proteomes" id="UP001185737"/>
    </source>
</evidence>
<dbReference type="EMBL" id="JAWLKA010000036">
    <property type="protein sequence ID" value="MDV6286332.1"/>
    <property type="molecule type" value="Genomic_DNA"/>
</dbReference>
<evidence type="ECO:0000259" key="5">
    <source>
        <dbReference type="PROSITE" id="PS51071"/>
    </source>
</evidence>
<evidence type="ECO:0000256" key="1">
    <source>
        <dbReference type="ARBA" id="ARBA00023015"/>
    </source>
</evidence>
<dbReference type="SUPFAM" id="SSF53697">
    <property type="entry name" value="SIS domain"/>
    <property type="match status" value="1"/>
</dbReference>
<feature type="domain" description="SIS" evidence="6">
    <location>
        <begin position="146"/>
        <end position="286"/>
    </location>
</feature>
<feature type="region of interest" description="Disordered" evidence="4">
    <location>
        <begin position="301"/>
        <end position="323"/>
    </location>
</feature>
<dbReference type="Gene3D" id="1.10.10.10">
    <property type="entry name" value="Winged helix-like DNA-binding domain superfamily/Winged helix DNA-binding domain"/>
    <property type="match status" value="1"/>
</dbReference>
<feature type="compositionally biased region" description="Basic and acidic residues" evidence="4">
    <location>
        <begin position="307"/>
        <end position="323"/>
    </location>
</feature>
<dbReference type="PROSITE" id="PS51071">
    <property type="entry name" value="HTH_RPIR"/>
    <property type="match status" value="1"/>
</dbReference>
<reference evidence="7 8" key="1">
    <citation type="submission" date="2023-10" db="EMBL/GenBank/DDBJ databases">
        <title>Development of a sustainable strategy for remediation of hydrocarbon-contaminated territories based on the waste exchange concept.</title>
        <authorList>
            <person name="Krivoruchko A."/>
        </authorList>
    </citation>
    <scope>NUCLEOTIDE SEQUENCE [LARGE SCALE GENOMIC DNA]</scope>
    <source>
        <strain evidence="7 8">IEGM 60</strain>
    </source>
</reference>
<dbReference type="PANTHER" id="PTHR30514:SF1">
    <property type="entry name" value="HTH-TYPE TRANSCRIPTIONAL REGULATOR HEXR-RELATED"/>
    <property type="match status" value="1"/>
</dbReference>
<feature type="domain" description="HTH rpiR-type" evidence="5">
    <location>
        <begin position="36"/>
        <end position="112"/>
    </location>
</feature>
<dbReference type="InterPro" id="IPR000281">
    <property type="entry name" value="HTH_RpiR"/>
</dbReference>
<proteinExistence type="predicted"/>
<keyword evidence="8" id="KW-1185">Reference proteome</keyword>
<dbReference type="Pfam" id="PF01418">
    <property type="entry name" value="HTH_6"/>
    <property type="match status" value="1"/>
</dbReference>
<evidence type="ECO:0000256" key="4">
    <source>
        <dbReference type="SAM" id="MobiDB-lite"/>
    </source>
</evidence>
<dbReference type="Pfam" id="PF01380">
    <property type="entry name" value="SIS"/>
    <property type="match status" value="1"/>
</dbReference>